<comment type="caution">
    <text evidence="10">The sequence shown here is derived from an EMBL/GenBank/DDBJ whole genome shotgun (WGS) entry which is preliminary data.</text>
</comment>
<accession>A0AAV9MIY4</accession>
<proteinExistence type="inferred from homology"/>
<dbReference type="InterPro" id="IPR036431">
    <property type="entry name" value="ARID_dom_sf"/>
</dbReference>
<dbReference type="SMART" id="SM01014">
    <property type="entry name" value="ARID"/>
    <property type="match status" value="1"/>
</dbReference>
<comment type="similarity">
    <text evidence="5 6">Belongs to the small heat shock protein (HSP20) family.</text>
</comment>
<dbReference type="AlphaFoldDB" id="A0AAV9MIY4"/>
<evidence type="ECO:0000256" key="2">
    <source>
        <dbReference type="ARBA" id="ARBA00023125"/>
    </source>
</evidence>
<dbReference type="GO" id="GO:0006357">
    <property type="term" value="P:regulation of transcription by RNA polymerase II"/>
    <property type="evidence" value="ECO:0007669"/>
    <property type="project" value="InterPro"/>
</dbReference>
<dbReference type="GO" id="GO:0003677">
    <property type="term" value="F:DNA binding"/>
    <property type="evidence" value="ECO:0007669"/>
    <property type="project" value="UniProtKB-KW"/>
</dbReference>
<dbReference type="SUPFAM" id="SSF46774">
    <property type="entry name" value="ARID-like"/>
    <property type="match status" value="1"/>
</dbReference>
<evidence type="ECO:0000256" key="6">
    <source>
        <dbReference type="RuleBase" id="RU003616"/>
    </source>
</evidence>
<feature type="domain" description="SHSP" evidence="8">
    <location>
        <begin position="310"/>
        <end position="409"/>
    </location>
</feature>
<dbReference type="InterPro" id="IPR001606">
    <property type="entry name" value="ARID_dom"/>
</dbReference>
<dbReference type="PROSITE" id="PS51011">
    <property type="entry name" value="ARID"/>
    <property type="match status" value="1"/>
</dbReference>
<dbReference type="Pfam" id="PF00011">
    <property type="entry name" value="HSP20"/>
    <property type="match status" value="1"/>
</dbReference>
<keyword evidence="11" id="KW-1185">Reference proteome</keyword>
<feature type="compositionally biased region" description="Polar residues" evidence="7">
    <location>
        <begin position="229"/>
        <end position="247"/>
    </location>
</feature>
<dbReference type="SUPFAM" id="SSF49764">
    <property type="entry name" value="HSP20-like chaperones"/>
    <property type="match status" value="1"/>
</dbReference>
<dbReference type="EMBL" id="JAWPEI010000001">
    <property type="protein sequence ID" value="KAK4736980.1"/>
    <property type="molecule type" value="Genomic_DNA"/>
</dbReference>
<name>A0AAV9MIY4_9SOLN</name>
<keyword evidence="3" id="KW-0804">Transcription</keyword>
<evidence type="ECO:0000313" key="10">
    <source>
        <dbReference type="EMBL" id="KAK4736980.1"/>
    </source>
</evidence>
<dbReference type="Pfam" id="PF01388">
    <property type="entry name" value="ARID"/>
    <property type="match status" value="1"/>
</dbReference>
<evidence type="ECO:0000259" key="8">
    <source>
        <dbReference type="PROSITE" id="PS01031"/>
    </source>
</evidence>
<dbReference type="SMART" id="SM00501">
    <property type="entry name" value="BRIGHT"/>
    <property type="match status" value="1"/>
</dbReference>
<organism evidence="10 11">
    <name type="scientific">Solanum pinnatisectum</name>
    <name type="common">tansyleaf nightshade</name>
    <dbReference type="NCBI Taxonomy" id="50273"/>
    <lineage>
        <taxon>Eukaryota</taxon>
        <taxon>Viridiplantae</taxon>
        <taxon>Streptophyta</taxon>
        <taxon>Embryophyta</taxon>
        <taxon>Tracheophyta</taxon>
        <taxon>Spermatophyta</taxon>
        <taxon>Magnoliopsida</taxon>
        <taxon>eudicotyledons</taxon>
        <taxon>Gunneridae</taxon>
        <taxon>Pentapetalae</taxon>
        <taxon>asterids</taxon>
        <taxon>lamiids</taxon>
        <taxon>Solanales</taxon>
        <taxon>Solanaceae</taxon>
        <taxon>Solanoideae</taxon>
        <taxon>Solaneae</taxon>
        <taxon>Solanum</taxon>
    </lineage>
</organism>
<evidence type="ECO:0000256" key="4">
    <source>
        <dbReference type="ARBA" id="ARBA00023242"/>
    </source>
</evidence>
<dbReference type="PROSITE" id="PS01031">
    <property type="entry name" value="SHSP"/>
    <property type="match status" value="1"/>
</dbReference>
<reference evidence="10 11" key="1">
    <citation type="submission" date="2023-10" db="EMBL/GenBank/DDBJ databases">
        <title>Genome-Wide Identification Analysis in wild type Solanum Pinnatisectum Reveals Some Genes Defensing Phytophthora Infestans.</title>
        <authorList>
            <person name="Sun C."/>
        </authorList>
    </citation>
    <scope>NUCLEOTIDE SEQUENCE [LARGE SCALE GENOMIC DNA]</scope>
    <source>
        <strain evidence="10">LQN</strain>
        <tissue evidence="10">Leaf</tissue>
    </source>
</reference>
<dbReference type="InterPro" id="IPR002068">
    <property type="entry name" value="A-crystallin/Hsp20_dom"/>
</dbReference>
<dbReference type="Gene3D" id="1.10.150.60">
    <property type="entry name" value="ARID DNA-binding domain"/>
    <property type="match status" value="1"/>
</dbReference>
<feature type="region of interest" description="Disordered" evidence="7">
    <location>
        <begin position="229"/>
        <end position="253"/>
    </location>
</feature>
<evidence type="ECO:0000256" key="1">
    <source>
        <dbReference type="ARBA" id="ARBA00023015"/>
    </source>
</evidence>
<dbReference type="PANTHER" id="PTHR15348:SF22">
    <property type="entry name" value="ARID DOMAIN-CONTAINING PROTEIN"/>
    <property type="match status" value="1"/>
</dbReference>
<evidence type="ECO:0000256" key="7">
    <source>
        <dbReference type="SAM" id="MobiDB-lite"/>
    </source>
</evidence>
<feature type="domain" description="ARID" evidence="9">
    <location>
        <begin position="81"/>
        <end position="169"/>
    </location>
</feature>
<dbReference type="CDD" id="cd16100">
    <property type="entry name" value="ARID"/>
    <property type="match status" value="1"/>
</dbReference>
<gene>
    <name evidence="10" type="ORF">R3W88_000677</name>
</gene>
<keyword evidence="2" id="KW-0238">DNA-binding</keyword>
<evidence type="ECO:0000256" key="5">
    <source>
        <dbReference type="PROSITE-ProRule" id="PRU00285"/>
    </source>
</evidence>
<evidence type="ECO:0000259" key="9">
    <source>
        <dbReference type="PROSITE" id="PS51011"/>
    </source>
</evidence>
<dbReference type="GO" id="GO:0005634">
    <property type="term" value="C:nucleus"/>
    <property type="evidence" value="ECO:0007669"/>
    <property type="project" value="TreeGrafter"/>
</dbReference>
<dbReference type="PANTHER" id="PTHR15348">
    <property type="entry name" value="AT-RICH INTERACTIVE DOMAIN-CONTAINING PROTEIN ARID DOMAIN- CONTAINING PROTEIN DEAD RINGER PROTEIN B-CELL REGULATOR OF IGH TRANSCRIPTION BRIGHT"/>
    <property type="match status" value="1"/>
</dbReference>
<evidence type="ECO:0000313" key="11">
    <source>
        <dbReference type="Proteomes" id="UP001311915"/>
    </source>
</evidence>
<sequence>MVSGYVTLTDDEVQNLDEGEVNEVDHSEKMIYEVNQNGNNMQVDRSEDPQMKTNATTVTTDGDARSDGFSKVTIEDDEGSPEDQAAFIGKLGTYYREKAMEFKPPRFYGYQLNCLKLWRSVIRLGGYDRETGLKLWRQVGDSFKTCTIVSWTFRSFYEKLLLQDERHMKQNGELQLPTTPLGSSGVDNEGSGYQISASGRAVRDSAARCRLGRQEQHFLVMDRSANNMPKSAKSLKTSGSLKHQGQNEVEHPMKAAETETSKPISLSLSVFGSSVSDVKINFFPYAKSDVQVVDVGPPADWVKINVREIVNYAFHFSHVICNDLCKHNDSFEVSALVPGLLRDEVRVQSDPAGRLVITGQPNQLDNLWGVTAFKKMVTLPARIDQLRTNAVVTLHGCLHVHMPFAQQNL</sequence>
<protein>
    <submittedName>
        <fullName evidence="10">Uncharacterized protein</fullName>
    </submittedName>
</protein>
<keyword evidence="4" id="KW-0539">Nucleus</keyword>
<dbReference type="Proteomes" id="UP001311915">
    <property type="component" value="Unassembled WGS sequence"/>
</dbReference>
<evidence type="ECO:0000256" key="3">
    <source>
        <dbReference type="ARBA" id="ARBA00023163"/>
    </source>
</evidence>
<dbReference type="Gene3D" id="2.60.40.790">
    <property type="match status" value="1"/>
</dbReference>
<dbReference type="InterPro" id="IPR045147">
    <property type="entry name" value="ARI3A/B/C"/>
</dbReference>
<dbReference type="InterPro" id="IPR008978">
    <property type="entry name" value="HSP20-like_chaperone"/>
</dbReference>
<keyword evidence="1" id="KW-0805">Transcription regulation</keyword>